<accession>T1BNX6</accession>
<reference evidence="1" key="2">
    <citation type="journal article" date="2014" name="ISME J.">
        <title>Microbial stratification in low pH oxic and suboxic macroscopic growths along an acid mine drainage.</title>
        <authorList>
            <person name="Mendez-Garcia C."/>
            <person name="Mesa V."/>
            <person name="Sprenger R.R."/>
            <person name="Richter M."/>
            <person name="Diez M.S."/>
            <person name="Solano J."/>
            <person name="Bargiela R."/>
            <person name="Golyshina O.V."/>
            <person name="Manteca A."/>
            <person name="Ramos J.L."/>
            <person name="Gallego J.R."/>
            <person name="Llorente I."/>
            <person name="Martins Dos Santos V.A."/>
            <person name="Jensen O.N."/>
            <person name="Pelaez A.I."/>
            <person name="Sanchez J."/>
            <person name="Ferrer M."/>
        </authorList>
    </citation>
    <scope>NUCLEOTIDE SEQUENCE</scope>
</reference>
<dbReference type="Pfam" id="PF08843">
    <property type="entry name" value="AbiEii"/>
    <property type="match status" value="1"/>
</dbReference>
<feature type="non-terminal residue" evidence="1">
    <location>
        <position position="73"/>
    </location>
</feature>
<dbReference type="AlphaFoldDB" id="T1BNX6"/>
<sequence>MLDPQLVEQVAAEFGTAPGLIEKEWHVVRAIGVIAALDLDGARLAFSGGTSLSVGWGLIRRFSEDLDFKVAMP</sequence>
<evidence type="ECO:0000313" key="1">
    <source>
        <dbReference type="EMBL" id="EQD74521.1"/>
    </source>
</evidence>
<organism evidence="1">
    <name type="scientific">mine drainage metagenome</name>
    <dbReference type="NCBI Taxonomy" id="410659"/>
    <lineage>
        <taxon>unclassified sequences</taxon>
        <taxon>metagenomes</taxon>
        <taxon>ecological metagenomes</taxon>
    </lineage>
</organism>
<proteinExistence type="predicted"/>
<dbReference type="EMBL" id="AUZX01003214">
    <property type="protein sequence ID" value="EQD74521.1"/>
    <property type="molecule type" value="Genomic_DNA"/>
</dbReference>
<gene>
    <name evidence="1" type="ORF">B1A_04427</name>
</gene>
<protein>
    <submittedName>
        <fullName evidence="1">Protein containing DUF1814</fullName>
    </submittedName>
</protein>
<comment type="caution">
    <text evidence="1">The sequence shown here is derived from an EMBL/GenBank/DDBJ whole genome shotgun (WGS) entry which is preliminary data.</text>
</comment>
<dbReference type="InterPro" id="IPR014942">
    <property type="entry name" value="AbiEii"/>
</dbReference>
<name>T1BNX6_9ZZZZ</name>
<dbReference type="Gene3D" id="3.10.450.620">
    <property type="entry name" value="JHP933, nucleotidyltransferase-like core domain"/>
    <property type="match status" value="1"/>
</dbReference>
<reference evidence="1" key="1">
    <citation type="submission" date="2013-08" db="EMBL/GenBank/DDBJ databases">
        <authorList>
            <person name="Mendez C."/>
            <person name="Richter M."/>
            <person name="Ferrer M."/>
            <person name="Sanchez J."/>
        </authorList>
    </citation>
    <scope>NUCLEOTIDE SEQUENCE</scope>
</reference>